<reference evidence="1 2" key="1">
    <citation type="submission" date="2019-03" db="EMBL/GenBank/DDBJ databases">
        <title>First draft genome of Liparis tanakae, snailfish: a comprehensive survey of snailfish specific genes.</title>
        <authorList>
            <person name="Kim W."/>
            <person name="Song I."/>
            <person name="Jeong J.-H."/>
            <person name="Kim D."/>
            <person name="Kim S."/>
            <person name="Ryu S."/>
            <person name="Song J.Y."/>
            <person name="Lee S.K."/>
        </authorList>
    </citation>
    <scope>NUCLEOTIDE SEQUENCE [LARGE SCALE GENOMIC DNA]</scope>
    <source>
        <tissue evidence="1">Muscle</tissue>
    </source>
</reference>
<dbReference type="Proteomes" id="UP000314294">
    <property type="component" value="Unassembled WGS sequence"/>
</dbReference>
<dbReference type="AlphaFoldDB" id="A0A4Z2IQG0"/>
<comment type="caution">
    <text evidence="1">The sequence shown here is derived from an EMBL/GenBank/DDBJ whole genome shotgun (WGS) entry which is preliminary data.</text>
</comment>
<organism evidence="1 2">
    <name type="scientific">Liparis tanakae</name>
    <name type="common">Tanaka's snailfish</name>
    <dbReference type="NCBI Taxonomy" id="230148"/>
    <lineage>
        <taxon>Eukaryota</taxon>
        <taxon>Metazoa</taxon>
        <taxon>Chordata</taxon>
        <taxon>Craniata</taxon>
        <taxon>Vertebrata</taxon>
        <taxon>Euteleostomi</taxon>
        <taxon>Actinopterygii</taxon>
        <taxon>Neopterygii</taxon>
        <taxon>Teleostei</taxon>
        <taxon>Neoteleostei</taxon>
        <taxon>Acanthomorphata</taxon>
        <taxon>Eupercaria</taxon>
        <taxon>Perciformes</taxon>
        <taxon>Cottioidei</taxon>
        <taxon>Cottales</taxon>
        <taxon>Liparidae</taxon>
        <taxon>Liparis</taxon>
    </lineage>
</organism>
<evidence type="ECO:0000313" key="2">
    <source>
        <dbReference type="Proteomes" id="UP000314294"/>
    </source>
</evidence>
<keyword evidence="2" id="KW-1185">Reference proteome</keyword>
<dbReference type="OrthoDB" id="10266999at2759"/>
<protein>
    <submittedName>
        <fullName evidence="1">Uncharacterized protein</fullName>
    </submittedName>
</protein>
<dbReference type="EMBL" id="SRLO01000058">
    <property type="protein sequence ID" value="TNN80071.1"/>
    <property type="molecule type" value="Genomic_DNA"/>
</dbReference>
<accession>A0A4Z2IQG0</accession>
<proteinExistence type="predicted"/>
<evidence type="ECO:0000313" key="1">
    <source>
        <dbReference type="EMBL" id="TNN80071.1"/>
    </source>
</evidence>
<name>A0A4Z2IQG0_9TELE</name>
<sequence>MLEERNRGFNMMEKPSDQLYFSCWTEVRLDDTHDRLSGYRWHPKTGRMGASQNSMFSSLYSVRKNSRKTLRPAGFLISLSKD</sequence>
<gene>
    <name evidence="1" type="ORF">EYF80_009723</name>
</gene>